<reference evidence="13 14" key="1">
    <citation type="journal article" date="2020" name="IScience">
        <title>Genome Sequencing of the Endangered Kingdonia uniflora (Circaeasteraceae, Ranunculales) Reveals Potential Mechanisms of Evolutionary Specialization.</title>
        <authorList>
            <person name="Sun Y."/>
            <person name="Deng T."/>
            <person name="Zhang A."/>
            <person name="Moore M.J."/>
            <person name="Landis J.B."/>
            <person name="Lin N."/>
            <person name="Zhang H."/>
            <person name="Zhang X."/>
            <person name="Huang J."/>
            <person name="Zhang X."/>
            <person name="Sun H."/>
            <person name="Wang H."/>
        </authorList>
    </citation>
    <scope>NUCLEOTIDE SEQUENCE [LARGE SCALE GENOMIC DNA]</scope>
    <source>
        <strain evidence="13">TB1705</strain>
        <tissue evidence="13">Leaf</tissue>
    </source>
</reference>
<dbReference type="InterPro" id="IPR004567">
    <property type="entry name" value="Type_II_PanK"/>
</dbReference>
<keyword evidence="10" id="KW-0173">Coenzyme A biosynthesis</keyword>
<dbReference type="OrthoDB" id="498611at2759"/>
<dbReference type="SUPFAM" id="SSF53067">
    <property type="entry name" value="Actin-like ATPase domain"/>
    <property type="match status" value="2"/>
</dbReference>
<dbReference type="CDD" id="cd24123">
    <property type="entry name" value="ASKHA_NBD_PanK-II_Pank4"/>
    <property type="match status" value="1"/>
</dbReference>
<evidence type="ECO:0000256" key="8">
    <source>
        <dbReference type="ARBA" id="ARBA00022777"/>
    </source>
</evidence>
<comment type="catalytic activity">
    <reaction evidence="1">
        <text>(R)-pantothenate + ATP = (R)-4'-phosphopantothenate + ADP + H(+)</text>
        <dbReference type="Rhea" id="RHEA:16373"/>
        <dbReference type="ChEBI" id="CHEBI:10986"/>
        <dbReference type="ChEBI" id="CHEBI:15378"/>
        <dbReference type="ChEBI" id="CHEBI:29032"/>
        <dbReference type="ChEBI" id="CHEBI:30616"/>
        <dbReference type="ChEBI" id="CHEBI:456216"/>
        <dbReference type="EC" id="2.7.1.33"/>
    </reaction>
</comment>
<keyword evidence="12" id="KW-0802">TPR repeat</keyword>
<protein>
    <recommendedName>
        <fullName evidence="4">pantothenate kinase</fullName>
        <ecNumber evidence="4">2.7.1.33</ecNumber>
    </recommendedName>
</protein>
<evidence type="ECO:0000256" key="11">
    <source>
        <dbReference type="ARBA" id="ARBA00060870"/>
    </source>
</evidence>
<dbReference type="GO" id="GO:0005524">
    <property type="term" value="F:ATP binding"/>
    <property type="evidence" value="ECO:0007669"/>
    <property type="project" value="UniProtKB-KW"/>
</dbReference>
<dbReference type="GO" id="GO:0004594">
    <property type="term" value="F:pantothenate kinase activity"/>
    <property type="evidence" value="ECO:0007669"/>
    <property type="project" value="UniProtKB-EC"/>
</dbReference>
<keyword evidence="5" id="KW-0963">Cytoplasm</keyword>
<dbReference type="PANTHER" id="PTHR12280">
    <property type="entry name" value="PANTOTHENATE KINASE"/>
    <property type="match status" value="1"/>
</dbReference>
<evidence type="ECO:0000256" key="3">
    <source>
        <dbReference type="ARBA" id="ARBA00005225"/>
    </source>
</evidence>
<dbReference type="InterPro" id="IPR043129">
    <property type="entry name" value="ATPase_NBD"/>
</dbReference>
<dbReference type="GO" id="GO:0005829">
    <property type="term" value="C:cytosol"/>
    <property type="evidence" value="ECO:0007669"/>
    <property type="project" value="TreeGrafter"/>
</dbReference>
<dbReference type="EMBL" id="JACGCM010000855">
    <property type="protein sequence ID" value="KAF6165295.1"/>
    <property type="molecule type" value="Genomic_DNA"/>
</dbReference>
<dbReference type="InterPro" id="IPR019734">
    <property type="entry name" value="TPR_rpt"/>
</dbReference>
<dbReference type="PANTHER" id="PTHR12280:SF20">
    <property type="entry name" value="4'-PHOSPHOPANTETHEINE PHOSPHATASE"/>
    <property type="match status" value="1"/>
</dbReference>
<dbReference type="EC" id="2.7.1.33" evidence="4"/>
<evidence type="ECO:0000256" key="9">
    <source>
        <dbReference type="ARBA" id="ARBA00022840"/>
    </source>
</evidence>
<dbReference type="Gene3D" id="1.25.40.10">
    <property type="entry name" value="Tetratricopeptide repeat domain"/>
    <property type="match status" value="1"/>
</dbReference>
<comment type="subcellular location">
    <subcellularLocation>
        <location evidence="2">Cytoplasm</location>
    </subcellularLocation>
</comment>
<evidence type="ECO:0000256" key="7">
    <source>
        <dbReference type="ARBA" id="ARBA00022741"/>
    </source>
</evidence>
<keyword evidence="7" id="KW-0547">Nucleotide-binding</keyword>
<comment type="caution">
    <text evidence="13">The sequence shown here is derived from an EMBL/GenBank/DDBJ whole genome shotgun (WGS) entry which is preliminary data.</text>
</comment>
<evidence type="ECO:0000313" key="14">
    <source>
        <dbReference type="Proteomes" id="UP000541444"/>
    </source>
</evidence>
<dbReference type="Proteomes" id="UP000541444">
    <property type="component" value="Unassembled WGS sequence"/>
</dbReference>
<dbReference type="Gene3D" id="3.30.420.40">
    <property type="match status" value="2"/>
</dbReference>
<dbReference type="NCBIfam" id="TIGR00555">
    <property type="entry name" value="panK_eukar"/>
    <property type="match status" value="1"/>
</dbReference>
<sequence>MADLPNEGERSSSRPQFDLSGAAIRGNLEDKDLTIVLPNQFGDISHLAIDIGGSLIKLVYFVRDKNYSLHYQSPKGRLEDPNIDRMLGGALHFVTFETGKFSECLDFIYTKQLHRGGINQRGCYSAAPSLSKDNVIIKATGGGAHKYADDFMKRLEVSLEKEDEMECLVAGAIFLLKAIRDEAFVHVKGKKEFVQINQNDLFPYLLVNIGSGVSMIKVDGETKFKRVSGTSLGGGTYWGLGKLLTGCNSFDELLELSQQGDNKAVDMLVGDIYGMDYSKIGLSKSTTASSFGKATFENKKPEDYRPEDISLSLLLMITYNIALLSYLVAQHFGLKRIFFGGFFIRDNAYTMEAISNAVRYWRNFFCGSNGQAEALFLRHEGFLGALGAFMSYKKHGLDDLMAEHVEKITMGELYLAENTHGPLLEDSRPEANTLSCLNIEISQIASEMAKVFLSEGNRSFVAGRYKDAVGFFSEAVHLDPANYIFYLKRSAAYACTNQYEYCLADAKKAAELELATPSDAQVAVIQLDHDKGHRKKSNQPEVENQFVVDDV</sequence>
<evidence type="ECO:0000256" key="12">
    <source>
        <dbReference type="PROSITE-ProRule" id="PRU00339"/>
    </source>
</evidence>
<evidence type="ECO:0000256" key="4">
    <source>
        <dbReference type="ARBA" id="ARBA00012102"/>
    </source>
</evidence>
<evidence type="ECO:0000256" key="10">
    <source>
        <dbReference type="ARBA" id="ARBA00022993"/>
    </source>
</evidence>
<keyword evidence="14" id="KW-1185">Reference proteome</keyword>
<name>A0A7J7NDQ0_9MAGN</name>
<keyword evidence="8" id="KW-0418">Kinase</keyword>
<dbReference type="PROSITE" id="PS50005">
    <property type="entry name" value="TPR"/>
    <property type="match status" value="1"/>
</dbReference>
<feature type="repeat" description="TPR" evidence="12">
    <location>
        <begin position="449"/>
        <end position="482"/>
    </location>
</feature>
<keyword evidence="9" id="KW-0067">ATP-binding</keyword>
<keyword evidence="6" id="KW-0808">Transferase</keyword>
<dbReference type="GO" id="GO:0005634">
    <property type="term" value="C:nucleus"/>
    <property type="evidence" value="ECO:0007669"/>
    <property type="project" value="TreeGrafter"/>
</dbReference>
<dbReference type="SUPFAM" id="SSF48452">
    <property type="entry name" value="TPR-like"/>
    <property type="match status" value="1"/>
</dbReference>
<comment type="similarity">
    <text evidence="11">Belongs to the type II pantothenate kinase family.</text>
</comment>
<dbReference type="AlphaFoldDB" id="A0A7J7NDQ0"/>
<evidence type="ECO:0000256" key="5">
    <source>
        <dbReference type="ARBA" id="ARBA00022490"/>
    </source>
</evidence>
<dbReference type="FunFam" id="3.30.420.40:FF:000025">
    <property type="entry name" value="pantothenate kinase 2, mitochondrial"/>
    <property type="match status" value="1"/>
</dbReference>
<evidence type="ECO:0000313" key="13">
    <source>
        <dbReference type="EMBL" id="KAF6165295.1"/>
    </source>
</evidence>
<dbReference type="InterPro" id="IPR011990">
    <property type="entry name" value="TPR-like_helical_dom_sf"/>
</dbReference>
<dbReference type="Pfam" id="PF03630">
    <property type="entry name" value="Fumble"/>
    <property type="match status" value="1"/>
</dbReference>
<comment type="pathway">
    <text evidence="3">Cofactor biosynthesis; coenzyme A biosynthesis; CoA from (R)-pantothenate: step 1/5.</text>
</comment>
<proteinExistence type="inferred from homology"/>
<evidence type="ECO:0000256" key="2">
    <source>
        <dbReference type="ARBA" id="ARBA00004496"/>
    </source>
</evidence>
<accession>A0A7J7NDQ0</accession>
<evidence type="ECO:0000256" key="6">
    <source>
        <dbReference type="ARBA" id="ARBA00022679"/>
    </source>
</evidence>
<evidence type="ECO:0000256" key="1">
    <source>
        <dbReference type="ARBA" id="ARBA00001206"/>
    </source>
</evidence>
<gene>
    <name evidence="13" type="ORF">GIB67_042711</name>
</gene>
<dbReference type="GO" id="GO:0015937">
    <property type="term" value="P:coenzyme A biosynthetic process"/>
    <property type="evidence" value="ECO:0007669"/>
    <property type="project" value="UniProtKB-KW"/>
</dbReference>
<organism evidence="13 14">
    <name type="scientific">Kingdonia uniflora</name>
    <dbReference type="NCBI Taxonomy" id="39325"/>
    <lineage>
        <taxon>Eukaryota</taxon>
        <taxon>Viridiplantae</taxon>
        <taxon>Streptophyta</taxon>
        <taxon>Embryophyta</taxon>
        <taxon>Tracheophyta</taxon>
        <taxon>Spermatophyta</taxon>
        <taxon>Magnoliopsida</taxon>
        <taxon>Ranunculales</taxon>
        <taxon>Circaeasteraceae</taxon>
        <taxon>Kingdonia</taxon>
    </lineage>
</organism>